<organism evidence="6 7">
    <name type="scientific">Thamnocephalis sphaerospora</name>
    <dbReference type="NCBI Taxonomy" id="78915"/>
    <lineage>
        <taxon>Eukaryota</taxon>
        <taxon>Fungi</taxon>
        <taxon>Fungi incertae sedis</taxon>
        <taxon>Zoopagomycota</taxon>
        <taxon>Zoopagomycotina</taxon>
        <taxon>Zoopagomycetes</taxon>
        <taxon>Zoopagales</taxon>
        <taxon>Sigmoideomycetaceae</taxon>
        <taxon>Thamnocephalis</taxon>
    </lineage>
</organism>
<evidence type="ECO:0000256" key="5">
    <source>
        <dbReference type="RuleBase" id="RU004374"/>
    </source>
</evidence>
<accession>A0A4P9XTF7</accession>
<comment type="similarity">
    <text evidence="5">Belongs to the eukaryotic initiation factor 4E family.</text>
</comment>
<dbReference type="GO" id="GO:0016281">
    <property type="term" value="C:eukaryotic translation initiation factor 4F complex"/>
    <property type="evidence" value="ECO:0007669"/>
    <property type="project" value="TreeGrafter"/>
</dbReference>
<protein>
    <submittedName>
        <fullName evidence="6">Translation initiation factor eIF 4e-like domain-containing protein</fullName>
    </submittedName>
</protein>
<dbReference type="STRING" id="78915.A0A4P9XTF7"/>
<dbReference type="GO" id="GO:0006417">
    <property type="term" value="P:regulation of translation"/>
    <property type="evidence" value="ECO:0007669"/>
    <property type="project" value="UniProtKB-KW"/>
</dbReference>
<sequence length="188" mass="21677">MSNFTQAATLLRTEIPLQHTWTFWFDKNAPATSESEYAANLVPLHSVSTVQDFWRAYNNITGPDELLNRNSLYFMKQGIRPMWEDPKNERGGCLAFRVNKSETATVWRELLMLLIGEQLDGYISPADEICGLSVGARWNTDIVQIWNARADMFKMEPVLKQLGETLKDTELQSCYYKAHKEHHAFSKK</sequence>
<evidence type="ECO:0000313" key="6">
    <source>
        <dbReference type="EMBL" id="RKP09447.1"/>
    </source>
</evidence>
<dbReference type="PANTHER" id="PTHR11960">
    <property type="entry name" value="EUKARYOTIC TRANSLATION INITIATION FACTOR 4E RELATED"/>
    <property type="match status" value="1"/>
</dbReference>
<evidence type="ECO:0000256" key="3">
    <source>
        <dbReference type="ARBA" id="ARBA00022884"/>
    </source>
</evidence>
<dbReference type="EMBL" id="KZ992513">
    <property type="protein sequence ID" value="RKP09447.1"/>
    <property type="molecule type" value="Genomic_DNA"/>
</dbReference>
<keyword evidence="1 5" id="KW-0396">Initiation factor</keyword>
<keyword evidence="3 5" id="KW-0694">RNA-binding</keyword>
<dbReference type="Proteomes" id="UP000271241">
    <property type="component" value="Unassembled WGS sequence"/>
</dbReference>
<dbReference type="GO" id="GO:0000340">
    <property type="term" value="F:RNA 7-methylguanosine cap binding"/>
    <property type="evidence" value="ECO:0007669"/>
    <property type="project" value="TreeGrafter"/>
</dbReference>
<evidence type="ECO:0000256" key="1">
    <source>
        <dbReference type="ARBA" id="ARBA00022540"/>
    </source>
</evidence>
<gene>
    <name evidence="6" type="ORF">THASP1DRAFT_28759</name>
</gene>
<dbReference type="InterPro" id="IPR001040">
    <property type="entry name" value="TIF_eIF_4E"/>
</dbReference>
<reference evidence="7" key="1">
    <citation type="journal article" date="2018" name="Nat. Microbiol.">
        <title>Leveraging single-cell genomics to expand the fungal tree of life.</title>
        <authorList>
            <person name="Ahrendt S.R."/>
            <person name="Quandt C.A."/>
            <person name="Ciobanu D."/>
            <person name="Clum A."/>
            <person name="Salamov A."/>
            <person name="Andreopoulos B."/>
            <person name="Cheng J.F."/>
            <person name="Woyke T."/>
            <person name="Pelin A."/>
            <person name="Henrissat B."/>
            <person name="Reynolds N.K."/>
            <person name="Benny G.L."/>
            <person name="Smith M.E."/>
            <person name="James T.Y."/>
            <person name="Grigoriev I.V."/>
        </authorList>
    </citation>
    <scope>NUCLEOTIDE SEQUENCE [LARGE SCALE GENOMIC DNA]</scope>
    <source>
        <strain evidence="7">RSA 1356</strain>
    </source>
</reference>
<dbReference type="PANTHER" id="PTHR11960:SF66">
    <property type="entry name" value="EUKARYOTIC TRANSLATION INITIATION FACTOR 4E TYPE 3"/>
    <property type="match status" value="1"/>
</dbReference>
<evidence type="ECO:0000256" key="2">
    <source>
        <dbReference type="ARBA" id="ARBA00022845"/>
    </source>
</evidence>
<dbReference type="Gene3D" id="3.30.760.10">
    <property type="entry name" value="RNA Cap, Translation Initiation Factor Eif4e"/>
    <property type="match status" value="1"/>
</dbReference>
<keyword evidence="4 5" id="KW-0648">Protein biosynthesis</keyword>
<evidence type="ECO:0000313" key="7">
    <source>
        <dbReference type="Proteomes" id="UP000271241"/>
    </source>
</evidence>
<keyword evidence="7" id="KW-1185">Reference proteome</keyword>
<dbReference type="AlphaFoldDB" id="A0A4P9XTF7"/>
<name>A0A4P9XTF7_9FUNG</name>
<dbReference type="SUPFAM" id="SSF55418">
    <property type="entry name" value="eIF4e-like"/>
    <property type="match status" value="1"/>
</dbReference>
<dbReference type="OrthoDB" id="17977at2759"/>
<proteinExistence type="inferred from homology"/>
<keyword evidence="2" id="KW-0810">Translation regulation</keyword>
<dbReference type="InterPro" id="IPR023398">
    <property type="entry name" value="TIF_eIF4e-like"/>
</dbReference>
<evidence type="ECO:0000256" key="4">
    <source>
        <dbReference type="ARBA" id="ARBA00022917"/>
    </source>
</evidence>
<dbReference type="Pfam" id="PF01652">
    <property type="entry name" value="IF4E"/>
    <property type="match status" value="1"/>
</dbReference>
<dbReference type="GO" id="GO:0003743">
    <property type="term" value="F:translation initiation factor activity"/>
    <property type="evidence" value="ECO:0007669"/>
    <property type="project" value="UniProtKB-KW"/>
</dbReference>